<dbReference type="Proteomes" id="UP000095767">
    <property type="component" value="Unassembled WGS sequence"/>
</dbReference>
<dbReference type="AlphaFoldDB" id="A0A1E5WL08"/>
<gene>
    <name evidence="1" type="ORF">BAE44_0000955</name>
</gene>
<keyword evidence="2" id="KW-1185">Reference proteome</keyword>
<protein>
    <submittedName>
        <fullName evidence="1">Uncharacterized protein</fullName>
    </submittedName>
</protein>
<reference evidence="1 2" key="1">
    <citation type="submission" date="2016-09" db="EMBL/GenBank/DDBJ databases">
        <title>The draft genome of Dichanthelium oligosanthes: A C3 panicoid grass species.</title>
        <authorList>
            <person name="Studer A.J."/>
            <person name="Schnable J.C."/>
            <person name="Brutnell T.P."/>
        </authorList>
    </citation>
    <scope>NUCLEOTIDE SEQUENCE [LARGE SCALE GENOMIC DNA]</scope>
    <source>
        <strain evidence="2">cv. Kellogg 1175</strain>
        <tissue evidence="1">Leaf</tissue>
    </source>
</reference>
<name>A0A1E5WL08_9POAL</name>
<evidence type="ECO:0000313" key="1">
    <source>
        <dbReference type="EMBL" id="OEL38024.1"/>
    </source>
</evidence>
<sequence length="69" mass="8033">MTEEEYRWAGKLHKYDPDTDTETEWQKRYSRVAKNVDELMKILEEDEQDPAIGLAGCADIIEKLKMTVG</sequence>
<dbReference type="EMBL" id="LWDX02003223">
    <property type="protein sequence ID" value="OEL38024.1"/>
    <property type="molecule type" value="Genomic_DNA"/>
</dbReference>
<evidence type="ECO:0000313" key="2">
    <source>
        <dbReference type="Proteomes" id="UP000095767"/>
    </source>
</evidence>
<organism evidence="1 2">
    <name type="scientific">Dichanthelium oligosanthes</name>
    <dbReference type="NCBI Taxonomy" id="888268"/>
    <lineage>
        <taxon>Eukaryota</taxon>
        <taxon>Viridiplantae</taxon>
        <taxon>Streptophyta</taxon>
        <taxon>Embryophyta</taxon>
        <taxon>Tracheophyta</taxon>
        <taxon>Spermatophyta</taxon>
        <taxon>Magnoliopsida</taxon>
        <taxon>Liliopsida</taxon>
        <taxon>Poales</taxon>
        <taxon>Poaceae</taxon>
        <taxon>PACMAD clade</taxon>
        <taxon>Panicoideae</taxon>
        <taxon>Panicodae</taxon>
        <taxon>Paniceae</taxon>
        <taxon>Dichantheliinae</taxon>
        <taxon>Dichanthelium</taxon>
    </lineage>
</organism>
<dbReference type="OrthoDB" id="690137at2759"/>
<comment type="caution">
    <text evidence="1">The sequence shown here is derived from an EMBL/GenBank/DDBJ whole genome shotgun (WGS) entry which is preliminary data.</text>
</comment>
<proteinExistence type="predicted"/>
<accession>A0A1E5WL08</accession>